<dbReference type="EC" id="3.2.1.-" evidence="11"/>
<keyword evidence="10 11" id="KW-0624">Polysaccharide degradation</keyword>
<dbReference type="PROSITE" id="PS00562">
    <property type="entry name" value="CBM1_1"/>
    <property type="match status" value="1"/>
</dbReference>
<keyword evidence="7" id="KW-0325">Glycoprotein</keyword>
<organism evidence="15">
    <name type="scientific">Coniochaeta hoffmannii</name>
    <dbReference type="NCBI Taxonomy" id="91930"/>
    <lineage>
        <taxon>Eukaryota</taxon>
        <taxon>Fungi</taxon>
        <taxon>Dikarya</taxon>
        <taxon>Ascomycota</taxon>
        <taxon>Pezizomycotina</taxon>
        <taxon>Sordariomycetes</taxon>
        <taxon>Sordariomycetidae</taxon>
        <taxon>Coniochaetales</taxon>
        <taxon>Coniochaetaceae</taxon>
        <taxon>Coniochaeta</taxon>
    </lineage>
</organism>
<evidence type="ECO:0000256" key="9">
    <source>
        <dbReference type="ARBA" id="ARBA00023295"/>
    </source>
</evidence>
<dbReference type="GO" id="GO:0005576">
    <property type="term" value="C:extracellular region"/>
    <property type="evidence" value="ECO:0007669"/>
    <property type="project" value="InterPro"/>
</dbReference>
<dbReference type="PRINTS" id="PR00734">
    <property type="entry name" value="GLHYDRLASE7"/>
</dbReference>
<keyword evidence="5 11" id="KW-0136">Cellulose degradation</keyword>
<evidence type="ECO:0000256" key="10">
    <source>
        <dbReference type="ARBA" id="ARBA00023326"/>
    </source>
</evidence>
<dbReference type="PANTHER" id="PTHR33753">
    <property type="entry name" value="1,4-BETA-D-GLUCAN CELLOBIOHYDROLASE B"/>
    <property type="match status" value="1"/>
</dbReference>
<dbReference type="SMART" id="SM00236">
    <property type="entry name" value="fCBD"/>
    <property type="match status" value="1"/>
</dbReference>
<evidence type="ECO:0000256" key="5">
    <source>
        <dbReference type="ARBA" id="ARBA00023001"/>
    </source>
</evidence>
<sequence>MARNSFSSLAVVVLAAAAKVANAQQPGSSTPEVHPQLPTWKCTTNGGCVQQDTSVVLDWNYRWIHTTTGSSSCTTSSGVDPTLCPDEATCAKNCVIEGATYASSGISVSGDSMTMKQYVTNNGTTSNASPRVYLLGPDGNYVLMKLLNQELSFDVDLSTLPCGENGALYLSEMDASGGRNPYNTGGANYGSGYCDAQCPVQTWMNGTLNTNHQGFCCNEMDILEANAYANAFTPHPCTSTDCDKSGCGLNPYAQGYKNYYGPGLTLDTSKPFTVVTQFITSDGTTSGSLSQITRYYVQNGQRVPSASSSGDSILASACGSASAYGGLAGMGQALGRGMVLVFSIWNDNGGNMNWLDSGSNGPCSSTEGNPSNIIAQHPDTHVVFSNIRCGDIGSTVKTSSGGGGSGSSSTTSKTSSTKTTSTTTSRGTTTTTKTTTTTASGPAQTHWGQCGGQGWTGPTACASPFTCQTQNPWYSQCL</sequence>
<dbReference type="CDD" id="cd07999">
    <property type="entry name" value="GH7_CBH_EG"/>
    <property type="match status" value="1"/>
</dbReference>
<evidence type="ECO:0000256" key="2">
    <source>
        <dbReference type="ARBA" id="ARBA00006044"/>
    </source>
</evidence>
<keyword evidence="8" id="KW-0119">Carbohydrate metabolism</keyword>
<evidence type="ECO:0000256" key="13">
    <source>
        <dbReference type="SAM" id="SignalP"/>
    </source>
</evidence>
<feature type="chain" id="PRO_5014336657" description="Glucanase" evidence="13">
    <location>
        <begin position="24"/>
        <end position="478"/>
    </location>
</feature>
<evidence type="ECO:0000256" key="12">
    <source>
        <dbReference type="SAM" id="MobiDB-lite"/>
    </source>
</evidence>
<comment type="similarity">
    <text evidence="2 11">Belongs to the glycosyl hydrolase 7 (cellulase C) family.</text>
</comment>
<feature type="region of interest" description="Disordered" evidence="12">
    <location>
        <begin position="395"/>
        <end position="446"/>
    </location>
</feature>
<dbReference type="InterPro" id="IPR000254">
    <property type="entry name" value="CBD"/>
</dbReference>
<keyword evidence="4 11" id="KW-0378">Hydrolase</keyword>
<feature type="signal peptide" evidence="13">
    <location>
        <begin position="1"/>
        <end position="23"/>
    </location>
</feature>
<evidence type="ECO:0000256" key="4">
    <source>
        <dbReference type="ARBA" id="ARBA00022801"/>
    </source>
</evidence>
<evidence type="ECO:0000256" key="7">
    <source>
        <dbReference type="ARBA" id="ARBA00023180"/>
    </source>
</evidence>
<reference evidence="15" key="1">
    <citation type="submission" date="2017-11" db="EMBL/GenBank/DDBJ databases">
        <title>Draft genome sequence of the sordariomycete Lecythophora hoffmannii CBS 245.38.</title>
        <authorList>
            <person name="Leonhardt S."/>
            <person name="Buettner E."/>
            <person name="Gebauer A.M."/>
            <person name="Hofrichter M."/>
            <person name="Kellner H."/>
        </authorList>
    </citation>
    <scope>NUCLEOTIDE SEQUENCE</scope>
    <source>
        <strain evidence="15">CBS 245.38</strain>
    </source>
</reference>
<dbReference type="PANTHER" id="PTHR33753:SF1">
    <property type="entry name" value="ENDO-BETA-1,4-GLUCANASE CELB"/>
    <property type="match status" value="1"/>
</dbReference>
<dbReference type="Gene3D" id="2.70.100.10">
    <property type="entry name" value="Glycoside hydrolase, family 7, domain"/>
    <property type="match status" value="1"/>
</dbReference>
<evidence type="ECO:0000256" key="1">
    <source>
        <dbReference type="ARBA" id="ARBA00000966"/>
    </source>
</evidence>
<name>A0A2I7VTA2_9PEZI</name>
<dbReference type="SUPFAM" id="SSF57180">
    <property type="entry name" value="Cellulose-binding domain"/>
    <property type="match status" value="1"/>
</dbReference>
<dbReference type="AlphaFoldDB" id="A0A2I7VTA2"/>
<dbReference type="GO" id="GO:0008810">
    <property type="term" value="F:cellulase activity"/>
    <property type="evidence" value="ECO:0007669"/>
    <property type="project" value="UniProtKB-EC"/>
</dbReference>
<dbReference type="SUPFAM" id="SSF49899">
    <property type="entry name" value="Concanavalin A-like lectins/glucanases"/>
    <property type="match status" value="1"/>
</dbReference>
<protein>
    <recommendedName>
        <fullName evidence="11">Glucanase</fullName>
        <ecNumber evidence="11">3.2.1.-</ecNumber>
    </recommendedName>
</protein>
<dbReference type="EMBL" id="MG550067">
    <property type="protein sequence ID" value="AUS45853.1"/>
    <property type="molecule type" value="Genomic_DNA"/>
</dbReference>
<dbReference type="Pfam" id="PF00734">
    <property type="entry name" value="CBM_1"/>
    <property type="match status" value="1"/>
</dbReference>
<evidence type="ECO:0000313" key="15">
    <source>
        <dbReference type="EMBL" id="AUS45853.1"/>
    </source>
</evidence>
<dbReference type="PROSITE" id="PS51164">
    <property type="entry name" value="CBM1_2"/>
    <property type="match status" value="1"/>
</dbReference>
<proteinExistence type="inferred from homology"/>
<keyword evidence="6" id="KW-1015">Disulfide bond</keyword>
<feature type="domain" description="CBM1" evidence="14">
    <location>
        <begin position="442"/>
        <end position="478"/>
    </location>
</feature>
<evidence type="ECO:0000256" key="3">
    <source>
        <dbReference type="ARBA" id="ARBA00022729"/>
    </source>
</evidence>
<comment type="catalytic activity">
    <reaction evidence="1">
        <text>Endohydrolysis of (1-&gt;4)-beta-D-glucosidic linkages in cellulose, lichenin and cereal beta-D-glucans.</text>
        <dbReference type="EC" id="3.2.1.4"/>
    </reaction>
</comment>
<dbReference type="GO" id="GO:0030245">
    <property type="term" value="P:cellulose catabolic process"/>
    <property type="evidence" value="ECO:0007669"/>
    <property type="project" value="UniProtKB-KW"/>
</dbReference>
<dbReference type="InterPro" id="IPR001722">
    <property type="entry name" value="Glyco_hydro_7"/>
</dbReference>
<evidence type="ECO:0000256" key="8">
    <source>
        <dbReference type="ARBA" id="ARBA00023277"/>
    </source>
</evidence>
<evidence type="ECO:0000259" key="14">
    <source>
        <dbReference type="PROSITE" id="PS51164"/>
    </source>
</evidence>
<dbReference type="InterPro" id="IPR035971">
    <property type="entry name" value="CBD_sf"/>
</dbReference>
<dbReference type="GO" id="GO:0030248">
    <property type="term" value="F:cellulose binding"/>
    <property type="evidence" value="ECO:0007669"/>
    <property type="project" value="InterPro"/>
</dbReference>
<dbReference type="InterPro" id="IPR013320">
    <property type="entry name" value="ConA-like_dom_sf"/>
</dbReference>
<evidence type="ECO:0000256" key="11">
    <source>
        <dbReference type="RuleBase" id="RU361164"/>
    </source>
</evidence>
<feature type="compositionally biased region" description="Low complexity" evidence="12">
    <location>
        <begin position="407"/>
        <end position="441"/>
    </location>
</feature>
<accession>A0A2I7VTA2</accession>
<evidence type="ECO:0000256" key="6">
    <source>
        <dbReference type="ARBA" id="ARBA00023157"/>
    </source>
</evidence>
<keyword evidence="3 13" id="KW-0732">Signal</keyword>
<dbReference type="InterPro" id="IPR037019">
    <property type="entry name" value="Glyco_hydro_7_sf"/>
</dbReference>
<keyword evidence="9 11" id="KW-0326">Glycosidase</keyword>
<dbReference type="Pfam" id="PF00840">
    <property type="entry name" value="Glyco_hydro_7"/>
    <property type="match status" value="1"/>
</dbReference>
<dbReference type="SMR" id="A0A2I7VTA2"/>